<organism evidence="2 3">
    <name type="scientific">Granulosicoccus antarcticus IMCC3135</name>
    <dbReference type="NCBI Taxonomy" id="1192854"/>
    <lineage>
        <taxon>Bacteria</taxon>
        <taxon>Pseudomonadati</taxon>
        <taxon>Pseudomonadota</taxon>
        <taxon>Gammaproteobacteria</taxon>
        <taxon>Chromatiales</taxon>
        <taxon>Granulosicoccaceae</taxon>
        <taxon>Granulosicoccus</taxon>
    </lineage>
</organism>
<dbReference type="Proteomes" id="UP000250079">
    <property type="component" value="Chromosome"/>
</dbReference>
<gene>
    <name evidence="2" type="ORF">IMCC3135_23390</name>
</gene>
<keyword evidence="3" id="KW-1185">Reference proteome</keyword>
<keyword evidence="1" id="KW-0732">Signal</keyword>
<dbReference type="OrthoDB" id="7056258at2"/>
<sequence length="313" mass="33766">MGFVWNMRRRAVWLVLLLACANAAHSETHAVVVSGLGGEKNYSDSFSAAAQSYATALQTLDNGEERIVLLDETAGRDQILTAIQERVEAANSSPSATLVLILVGHGTTDGSTWRFNITGPDLTTEDIVAALNPMSSGRQLVVLAASASGATLEALTQSQRVVVTATKSGGELNAVRFPEYLAAAMETSEADYDRNEILTMAEAFRYANARTQTFYEQQKLLASEHSRLVGDLAADIPVALLGSLKEAQDDPVVASLLAERLLLEEAFKALKARKQDLPTVDYYAQLEVLLLDIARMQQSIDAVTGWSETDAES</sequence>
<evidence type="ECO:0000313" key="3">
    <source>
        <dbReference type="Proteomes" id="UP000250079"/>
    </source>
</evidence>
<feature type="signal peptide" evidence="1">
    <location>
        <begin position="1"/>
        <end position="26"/>
    </location>
</feature>
<evidence type="ECO:0000256" key="1">
    <source>
        <dbReference type="SAM" id="SignalP"/>
    </source>
</evidence>
<dbReference type="RefSeq" id="WP_088919738.1">
    <property type="nucleotide sequence ID" value="NZ_CP018632.1"/>
</dbReference>
<protein>
    <submittedName>
        <fullName evidence="2">Uncharacterized protein</fullName>
    </submittedName>
</protein>
<accession>A0A2Z2P2G7</accession>
<evidence type="ECO:0000313" key="2">
    <source>
        <dbReference type="EMBL" id="ASJ74747.1"/>
    </source>
</evidence>
<feature type="chain" id="PRO_5016343754" evidence="1">
    <location>
        <begin position="27"/>
        <end position="313"/>
    </location>
</feature>
<dbReference type="EMBL" id="CP018632">
    <property type="protein sequence ID" value="ASJ74747.1"/>
    <property type="molecule type" value="Genomic_DNA"/>
</dbReference>
<dbReference type="Gene3D" id="3.40.50.1460">
    <property type="match status" value="1"/>
</dbReference>
<dbReference type="AlphaFoldDB" id="A0A2Z2P2G7"/>
<reference evidence="2 3" key="1">
    <citation type="submission" date="2016-12" db="EMBL/GenBank/DDBJ databases">
        <authorList>
            <person name="Song W.-J."/>
            <person name="Kurnit D.M."/>
        </authorList>
    </citation>
    <scope>NUCLEOTIDE SEQUENCE [LARGE SCALE GENOMIC DNA]</scope>
    <source>
        <strain evidence="2 3">IMCC3135</strain>
    </source>
</reference>
<name>A0A2Z2P2G7_9GAMM</name>
<proteinExistence type="predicted"/>
<dbReference type="KEGG" id="gai:IMCC3135_23390"/>